<dbReference type="InterPro" id="IPR039676">
    <property type="entry name" value="AOAH"/>
</dbReference>
<protein>
    <recommendedName>
        <fullName evidence="3">Acyloxyacyl hydrolase</fullName>
    </recommendedName>
</protein>
<dbReference type="PANTHER" id="PTHR15010:SF0">
    <property type="entry name" value="ACYLOXYACYL HYDROLASE"/>
    <property type="match status" value="1"/>
</dbReference>
<dbReference type="GO" id="GO:0009104">
    <property type="term" value="P:lipopolysaccharide catabolic process"/>
    <property type="evidence" value="ECO:0007669"/>
    <property type="project" value="TreeGrafter"/>
</dbReference>
<dbReference type="GO" id="GO:0005509">
    <property type="term" value="F:calcium ion binding"/>
    <property type="evidence" value="ECO:0007669"/>
    <property type="project" value="TreeGrafter"/>
</dbReference>
<dbReference type="EMBL" id="JAIWYP010000009">
    <property type="protein sequence ID" value="KAH3777124.1"/>
    <property type="molecule type" value="Genomic_DNA"/>
</dbReference>
<reference evidence="1" key="2">
    <citation type="submission" date="2020-11" db="EMBL/GenBank/DDBJ databases">
        <authorList>
            <person name="McCartney M.A."/>
            <person name="Auch B."/>
            <person name="Kono T."/>
            <person name="Mallez S."/>
            <person name="Becker A."/>
            <person name="Gohl D.M."/>
            <person name="Silverstein K.A.T."/>
            <person name="Koren S."/>
            <person name="Bechman K.B."/>
            <person name="Herman A."/>
            <person name="Abrahante J.E."/>
            <person name="Garbe J."/>
        </authorList>
    </citation>
    <scope>NUCLEOTIDE SEQUENCE</scope>
    <source>
        <strain evidence="1">Duluth1</strain>
        <tissue evidence="1">Whole animal</tissue>
    </source>
</reference>
<dbReference type="Gene3D" id="3.40.50.1110">
    <property type="entry name" value="SGNH hydrolase"/>
    <property type="match status" value="1"/>
</dbReference>
<gene>
    <name evidence="1" type="ORF">DPMN_178561</name>
</gene>
<reference evidence="1" key="1">
    <citation type="journal article" date="2019" name="bioRxiv">
        <title>The Genome of the Zebra Mussel, Dreissena polymorpha: A Resource for Invasive Species Research.</title>
        <authorList>
            <person name="McCartney M.A."/>
            <person name="Auch B."/>
            <person name="Kono T."/>
            <person name="Mallez S."/>
            <person name="Zhang Y."/>
            <person name="Obille A."/>
            <person name="Becker A."/>
            <person name="Abrahante J.E."/>
            <person name="Garbe J."/>
            <person name="Badalamenti J.P."/>
            <person name="Herman A."/>
            <person name="Mangelson H."/>
            <person name="Liachko I."/>
            <person name="Sullivan S."/>
            <person name="Sone E.D."/>
            <person name="Koren S."/>
            <person name="Silverstein K.A.T."/>
            <person name="Beckman K.B."/>
            <person name="Gohl D.M."/>
        </authorList>
    </citation>
    <scope>NUCLEOTIDE SEQUENCE</scope>
    <source>
        <strain evidence="1">Duluth1</strain>
        <tissue evidence="1">Whole animal</tissue>
    </source>
</reference>
<accession>A0A9D4ILB4</accession>
<evidence type="ECO:0000313" key="2">
    <source>
        <dbReference type="Proteomes" id="UP000828390"/>
    </source>
</evidence>
<sequence length="275" mass="31516">MNATDPLDKVLHGKTDSIYFRLWQRNRCNFKDYQNIAVNGAAAEGMVKHIQQSLYRNKTGDYPLIVIYALVGNDVCNGHPDTIDHMTKPEDMRKYALQTLDFLDSVLPSGSYVFLTGLADGRVLYNSLHDRVHPIGALRNDVTYAHFYDYFNCLEISPCTGWMNTNETLRDLTTQRANELSDVLVDISNNTYKNFKLWYNTNPINTVIQEWTAKGLPTWQLLEPVDGFHANQIGNAEVARVVWEQMENQWPEVIGKVNPFNDKIEDIFGDQGGYR</sequence>
<keyword evidence="2" id="KW-1185">Reference proteome</keyword>
<dbReference type="SUPFAM" id="SSF52266">
    <property type="entry name" value="SGNH hydrolase"/>
    <property type="match status" value="1"/>
</dbReference>
<evidence type="ECO:0000313" key="1">
    <source>
        <dbReference type="EMBL" id="KAH3777124.1"/>
    </source>
</evidence>
<proteinExistence type="predicted"/>
<dbReference type="InterPro" id="IPR001087">
    <property type="entry name" value="GDSL"/>
</dbReference>
<dbReference type="InterPro" id="IPR036514">
    <property type="entry name" value="SGNH_hydro_sf"/>
</dbReference>
<dbReference type="Proteomes" id="UP000828390">
    <property type="component" value="Unassembled WGS sequence"/>
</dbReference>
<dbReference type="Pfam" id="PF00657">
    <property type="entry name" value="Lipase_GDSL"/>
    <property type="match status" value="1"/>
</dbReference>
<dbReference type="AlphaFoldDB" id="A0A9D4ILB4"/>
<evidence type="ECO:0008006" key="3">
    <source>
        <dbReference type="Google" id="ProtNLM"/>
    </source>
</evidence>
<dbReference type="PANTHER" id="PTHR15010">
    <property type="entry name" value="ACYLOXYACYL HYDROLASE"/>
    <property type="match status" value="1"/>
</dbReference>
<name>A0A9D4ILB4_DREPO</name>
<dbReference type="GO" id="GO:0050528">
    <property type="term" value="F:acyloxyacyl hydrolase activity"/>
    <property type="evidence" value="ECO:0007669"/>
    <property type="project" value="InterPro"/>
</dbReference>
<organism evidence="1 2">
    <name type="scientific">Dreissena polymorpha</name>
    <name type="common">Zebra mussel</name>
    <name type="synonym">Mytilus polymorpha</name>
    <dbReference type="NCBI Taxonomy" id="45954"/>
    <lineage>
        <taxon>Eukaryota</taxon>
        <taxon>Metazoa</taxon>
        <taxon>Spiralia</taxon>
        <taxon>Lophotrochozoa</taxon>
        <taxon>Mollusca</taxon>
        <taxon>Bivalvia</taxon>
        <taxon>Autobranchia</taxon>
        <taxon>Heteroconchia</taxon>
        <taxon>Euheterodonta</taxon>
        <taxon>Imparidentia</taxon>
        <taxon>Neoheterodontei</taxon>
        <taxon>Myida</taxon>
        <taxon>Dreissenoidea</taxon>
        <taxon>Dreissenidae</taxon>
        <taxon>Dreissena</taxon>
    </lineage>
</organism>
<comment type="caution">
    <text evidence="1">The sequence shown here is derived from an EMBL/GenBank/DDBJ whole genome shotgun (WGS) entry which is preliminary data.</text>
</comment>